<reference evidence="1" key="2">
    <citation type="journal article" date="2015" name="Fish Shellfish Immunol.">
        <title>Early steps in the European eel (Anguilla anguilla)-Vibrio vulnificus interaction in the gills: Role of the RtxA13 toxin.</title>
        <authorList>
            <person name="Callol A."/>
            <person name="Pajuelo D."/>
            <person name="Ebbesson L."/>
            <person name="Teles M."/>
            <person name="MacKenzie S."/>
            <person name="Amaro C."/>
        </authorList>
    </citation>
    <scope>NUCLEOTIDE SEQUENCE</scope>
</reference>
<protein>
    <submittedName>
        <fullName evidence="1">Uncharacterized protein</fullName>
    </submittedName>
</protein>
<reference evidence="1" key="1">
    <citation type="submission" date="2014-11" db="EMBL/GenBank/DDBJ databases">
        <authorList>
            <person name="Amaro Gonzalez C."/>
        </authorList>
    </citation>
    <scope>NUCLEOTIDE SEQUENCE</scope>
</reference>
<dbReference type="EMBL" id="GBXM01108319">
    <property type="protein sequence ID" value="JAH00258.1"/>
    <property type="molecule type" value="Transcribed_RNA"/>
</dbReference>
<sequence>MSQLFRINGRCGSAFRPATVPGKTLSERTLNVPNRSYSSPPHQGCAIHIHYFNLVSVVIPPRVTASIDQASRQIVYLRFPGR</sequence>
<organism evidence="1">
    <name type="scientific">Anguilla anguilla</name>
    <name type="common">European freshwater eel</name>
    <name type="synonym">Muraena anguilla</name>
    <dbReference type="NCBI Taxonomy" id="7936"/>
    <lineage>
        <taxon>Eukaryota</taxon>
        <taxon>Metazoa</taxon>
        <taxon>Chordata</taxon>
        <taxon>Craniata</taxon>
        <taxon>Vertebrata</taxon>
        <taxon>Euteleostomi</taxon>
        <taxon>Actinopterygii</taxon>
        <taxon>Neopterygii</taxon>
        <taxon>Teleostei</taxon>
        <taxon>Anguilliformes</taxon>
        <taxon>Anguillidae</taxon>
        <taxon>Anguilla</taxon>
    </lineage>
</organism>
<evidence type="ECO:0000313" key="1">
    <source>
        <dbReference type="EMBL" id="JAH00258.1"/>
    </source>
</evidence>
<accession>A0A0E9P8V7</accession>
<name>A0A0E9P8V7_ANGAN</name>
<dbReference type="AlphaFoldDB" id="A0A0E9P8V7"/>
<proteinExistence type="predicted"/>